<accession>A0ABX0QSS9</accession>
<dbReference type="InterPro" id="IPR032816">
    <property type="entry name" value="VTT_dom"/>
</dbReference>
<evidence type="ECO:0000256" key="7">
    <source>
        <dbReference type="RuleBase" id="RU367016"/>
    </source>
</evidence>
<feature type="transmembrane region" description="Helical" evidence="7">
    <location>
        <begin position="61"/>
        <end position="82"/>
    </location>
</feature>
<gene>
    <name evidence="9" type="ORF">F7231_25800</name>
</gene>
<organism evidence="9 10">
    <name type="scientific">Fibrivirga algicola</name>
    <dbReference type="NCBI Taxonomy" id="2950420"/>
    <lineage>
        <taxon>Bacteria</taxon>
        <taxon>Pseudomonadati</taxon>
        <taxon>Bacteroidota</taxon>
        <taxon>Cytophagia</taxon>
        <taxon>Cytophagales</taxon>
        <taxon>Spirosomataceae</taxon>
        <taxon>Fibrivirga</taxon>
    </lineage>
</organism>
<proteinExistence type="inferred from homology"/>
<evidence type="ECO:0000256" key="1">
    <source>
        <dbReference type="ARBA" id="ARBA00004651"/>
    </source>
</evidence>
<keyword evidence="4 7" id="KW-0812">Transmembrane</keyword>
<dbReference type="RefSeq" id="WP_166694133.1">
    <property type="nucleotide sequence ID" value="NZ_WAEL01000013.1"/>
</dbReference>
<reference evidence="9" key="1">
    <citation type="submission" date="2024-05" db="EMBL/GenBank/DDBJ databases">
        <authorList>
            <person name="Jung D.-H."/>
        </authorList>
    </citation>
    <scope>NUCLEOTIDE SEQUENCE</scope>
    <source>
        <strain evidence="9">JA-25</strain>
    </source>
</reference>
<evidence type="ECO:0000259" key="8">
    <source>
        <dbReference type="Pfam" id="PF09335"/>
    </source>
</evidence>
<evidence type="ECO:0000313" key="10">
    <source>
        <dbReference type="Proteomes" id="UP000606008"/>
    </source>
</evidence>
<evidence type="ECO:0000256" key="4">
    <source>
        <dbReference type="ARBA" id="ARBA00022692"/>
    </source>
</evidence>
<evidence type="ECO:0000256" key="2">
    <source>
        <dbReference type="ARBA" id="ARBA00010792"/>
    </source>
</evidence>
<evidence type="ECO:0000313" key="9">
    <source>
        <dbReference type="EMBL" id="NID13608.1"/>
    </source>
</evidence>
<comment type="subcellular location">
    <subcellularLocation>
        <location evidence="1 7">Cell membrane</location>
        <topology evidence="1 7">Multi-pass membrane protein</topology>
    </subcellularLocation>
</comment>
<dbReference type="Pfam" id="PF09335">
    <property type="entry name" value="VTT_dom"/>
    <property type="match status" value="1"/>
</dbReference>
<evidence type="ECO:0000256" key="5">
    <source>
        <dbReference type="ARBA" id="ARBA00022989"/>
    </source>
</evidence>
<protein>
    <submittedName>
        <fullName evidence="9">DedA family protein</fullName>
    </submittedName>
</protein>
<comment type="similarity">
    <text evidence="2 7">Belongs to the DedA family.</text>
</comment>
<feature type="domain" description="VTT" evidence="8">
    <location>
        <begin position="39"/>
        <end position="166"/>
    </location>
</feature>
<dbReference type="PANTHER" id="PTHR30353">
    <property type="entry name" value="INNER MEMBRANE PROTEIN DEDA-RELATED"/>
    <property type="match status" value="1"/>
</dbReference>
<dbReference type="EMBL" id="WAEL01000013">
    <property type="protein sequence ID" value="NID13608.1"/>
    <property type="molecule type" value="Genomic_DNA"/>
</dbReference>
<dbReference type="InterPro" id="IPR032818">
    <property type="entry name" value="DedA-like"/>
</dbReference>
<evidence type="ECO:0000256" key="6">
    <source>
        <dbReference type="ARBA" id="ARBA00023136"/>
    </source>
</evidence>
<name>A0ABX0QSS9_9BACT</name>
<feature type="transmembrane region" description="Helical" evidence="7">
    <location>
        <begin position="181"/>
        <end position="199"/>
    </location>
</feature>
<keyword evidence="6 7" id="KW-0472">Membrane</keyword>
<keyword evidence="3 7" id="KW-1003">Cell membrane</keyword>
<dbReference type="PANTHER" id="PTHR30353:SF0">
    <property type="entry name" value="TRANSMEMBRANE PROTEIN"/>
    <property type="match status" value="1"/>
</dbReference>
<evidence type="ECO:0000256" key="3">
    <source>
        <dbReference type="ARBA" id="ARBA00022475"/>
    </source>
</evidence>
<dbReference type="Proteomes" id="UP000606008">
    <property type="component" value="Unassembled WGS sequence"/>
</dbReference>
<keyword evidence="5 7" id="KW-1133">Transmembrane helix</keyword>
<comment type="caution">
    <text evidence="9">The sequence shown here is derived from an EMBL/GenBank/DDBJ whole genome shotgun (WGS) entry which is preliminary data.</text>
</comment>
<keyword evidence="10" id="KW-1185">Reference proteome</keyword>
<sequence length="206" mass="22615">MDIVSILALNTAWLEWGGTSLIAALVFIETGFLLGLIVPGGETLLFTAGLLTGVRTLNLPVLALIGVLIVAAVAGDLTGYWIGYKLGDRLRKQPDTVLFKRRYLDQSNAFYQKHPNWALLVGRFLPIIRTFNPLLAASSGLPWPRFLLLTATGCVAYISVLVLAGYWLGQQFPQVGQYVEYIFLGVVLLVIGTLVVQRLRKTDTLP</sequence>
<feature type="transmembrane region" description="Helical" evidence="7">
    <location>
        <begin position="146"/>
        <end position="169"/>
    </location>
</feature>
<feature type="transmembrane region" description="Helical" evidence="7">
    <location>
        <begin position="21"/>
        <end position="41"/>
    </location>
</feature>